<gene>
    <name evidence="1" type="ORF">A5866_002375</name>
</gene>
<name>A0ABZ2T7E1_9ENTE</name>
<proteinExistence type="predicted"/>
<evidence type="ECO:0000313" key="2">
    <source>
        <dbReference type="Proteomes" id="UP000195080"/>
    </source>
</evidence>
<dbReference type="Proteomes" id="UP000195080">
    <property type="component" value="Chromosome"/>
</dbReference>
<dbReference type="EMBL" id="CP147248">
    <property type="protein sequence ID" value="WYJ87280.1"/>
    <property type="molecule type" value="Genomic_DNA"/>
</dbReference>
<keyword evidence="2" id="KW-1185">Reference proteome</keyword>
<reference evidence="2" key="1">
    <citation type="submission" date="2017-05" db="EMBL/GenBank/DDBJ databases">
        <title>The Genome Sequence of EEnterococcus faecalis 9F2_4866.</title>
        <authorList>
            <consortium name="The Broad Institute Genomics Platform"/>
            <consortium name="The Broad Institute Genomic Center for Infectious Diseases"/>
            <person name="Earl A."/>
            <person name="Manson A."/>
            <person name="Schwartman J."/>
            <person name="Gilmore M."/>
            <person name="Abouelleil A."/>
            <person name="Cao P."/>
            <person name="Chapman S."/>
            <person name="Cusick C."/>
            <person name="Shea T."/>
            <person name="Young S."/>
            <person name="Neafsey D."/>
            <person name="Nusbaum C."/>
            <person name="Birren B."/>
        </authorList>
    </citation>
    <scope>NUCLEOTIDE SEQUENCE [LARGE SCALE GENOMIC DNA]</scope>
    <source>
        <strain evidence="2">12C11_DIV0727</strain>
    </source>
</reference>
<accession>A0ABZ2T7E1</accession>
<sequence>MSNLTYFLEKVKKRERSFIYIYDLLQKEEVTYGEVVVVLNELAENISAEQFLECQISSETEIMVNNSEILFNLPIDTEWSIPTIESSGTLIWYPKEEEKIINIEGLSETLVAVYYIQSGEYYLTIVSKTVFDTRRVSEDVLNLIIPISEGDMVLWDSDQYIGEKRFKEIVDYLESSGYIFIVHKNIVDNMESITIKATIDWKQKEVYSIELTKKGREYYANNELGIEVMKFVHDISVD</sequence>
<dbReference type="RefSeq" id="WP_339099674.1">
    <property type="nucleotide sequence ID" value="NZ_CP147248.1"/>
</dbReference>
<evidence type="ECO:0000313" key="1">
    <source>
        <dbReference type="EMBL" id="WYJ87280.1"/>
    </source>
</evidence>
<organism evidence="1 2">
    <name type="scientific">Candidatus Enterococcus lemimoniae</name>
    <dbReference type="NCBI Taxonomy" id="1834167"/>
    <lineage>
        <taxon>Bacteria</taxon>
        <taxon>Bacillati</taxon>
        <taxon>Bacillota</taxon>
        <taxon>Bacilli</taxon>
        <taxon>Lactobacillales</taxon>
        <taxon>Enterococcaceae</taxon>
        <taxon>Enterococcus</taxon>
    </lineage>
</organism>
<protein>
    <submittedName>
        <fullName evidence="1">Uncharacterized protein</fullName>
    </submittedName>
</protein>